<feature type="non-terminal residue" evidence="1">
    <location>
        <position position="1"/>
    </location>
</feature>
<dbReference type="EMBL" id="CALNXK010000078">
    <property type="protein sequence ID" value="CAH3146365.1"/>
    <property type="molecule type" value="Genomic_DNA"/>
</dbReference>
<proteinExistence type="predicted"/>
<sequence>LEFNATFTCDNSMEMFAVGQSLGTNSTYLVPGNTRVLSVAGKDLGGNFGILGSMSNGLVTDESWKCSSFPYPGWNFPDFDDQGWHSANVIANHGDNPWNTMNGIATAAKWIWANNKSDTAYCRLNLK</sequence>
<dbReference type="Gene3D" id="2.60.120.260">
    <property type="entry name" value="Galactose-binding domain-like"/>
    <property type="match status" value="1"/>
</dbReference>
<dbReference type="Proteomes" id="UP001159405">
    <property type="component" value="Unassembled WGS sequence"/>
</dbReference>
<comment type="caution">
    <text evidence="1">The sequence shown here is derived from an EMBL/GenBank/DDBJ whole genome shotgun (WGS) entry which is preliminary data.</text>
</comment>
<gene>
    <name evidence="1" type="ORF">PLOB_00045026</name>
</gene>
<reference evidence="1 2" key="1">
    <citation type="submission" date="2022-05" db="EMBL/GenBank/DDBJ databases">
        <authorList>
            <consortium name="Genoscope - CEA"/>
            <person name="William W."/>
        </authorList>
    </citation>
    <scope>NUCLEOTIDE SEQUENCE [LARGE SCALE GENOMIC DNA]</scope>
</reference>
<evidence type="ECO:0000313" key="2">
    <source>
        <dbReference type="Proteomes" id="UP001159405"/>
    </source>
</evidence>
<accession>A0ABN8PM11</accession>
<name>A0ABN8PM11_9CNID</name>
<keyword evidence="2" id="KW-1185">Reference proteome</keyword>
<organism evidence="1 2">
    <name type="scientific">Porites lobata</name>
    <dbReference type="NCBI Taxonomy" id="104759"/>
    <lineage>
        <taxon>Eukaryota</taxon>
        <taxon>Metazoa</taxon>
        <taxon>Cnidaria</taxon>
        <taxon>Anthozoa</taxon>
        <taxon>Hexacorallia</taxon>
        <taxon>Scleractinia</taxon>
        <taxon>Fungiina</taxon>
        <taxon>Poritidae</taxon>
        <taxon>Porites</taxon>
    </lineage>
</organism>
<evidence type="ECO:0000313" key="1">
    <source>
        <dbReference type="EMBL" id="CAH3146365.1"/>
    </source>
</evidence>
<protein>
    <submittedName>
        <fullName evidence="1">Uncharacterized protein</fullName>
    </submittedName>
</protein>